<name>A0A853FCS3_9BURK</name>
<dbReference type="Pfam" id="PF00639">
    <property type="entry name" value="Rotamase"/>
    <property type="match status" value="1"/>
</dbReference>
<evidence type="ECO:0000256" key="2">
    <source>
        <dbReference type="ARBA" id="ARBA00007656"/>
    </source>
</evidence>
<evidence type="ECO:0000256" key="1">
    <source>
        <dbReference type="ARBA" id="ARBA00000971"/>
    </source>
</evidence>
<dbReference type="EMBL" id="JACCEW010000001">
    <property type="protein sequence ID" value="NYT35866.1"/>
    <property type="molecule type" value="Genomic_DNA"/>
</dbReference>
<dbReference type="RefSeq" id="WP_129967807.1">
    <property type="nucleotide sequence ID" value="NZ_JACCEW010000001.1"/>
</dbReference>
<dbReference type="SUPFAM" id="SSF109998">
    <property type="entry name" value="Triger factor/SurA peptide-binding domain-like"/>
    <property type="match status" value="1"/>
</dbReference>
<organism evidence="7 8">
    <name type="scientific">Allopusillimonas soli</name>
    <dbReference type="NCBI Taxonomy" id="659016"/>
    <lineage>
        <taxon>Bacteria</taxon>
        <taxon>Pseudomonadati</taxon>
        <taxon>Pseudomonadota</taxon>
        <taxon>Betaproteobacteria</taxon>
        <taxon>Burkholderiales</taxon>
        <taxon>Alcaligenaceae</taxon>
        <taxon>Allopusillimonas</taxon>
    </lineage>
</organism>
<comment type="catalytic activity">
    <reaction evidence="1">
        <text>[protein]-peptidylproline (omega=180) = [protein]-peptidylproline (omega=0)</text>
        <dbReference type="Rhea" id="RHEA:16237"/>
        <dbReference type="Rhea" id="RHEA-COMP:10747"/>
        <dbReference type="Rhea" id="RHEA-COMP:10748"/>
        <dbReference type="ChEBI" id="CHEBI:83833"/>
        <dbReference type="ChEBI" id="CHEBI:83834"/>
        <dbReference type="EC" id="5.2.1.8"/>
    </reaction>
</comment>
<keyword evidence="5 7" id="KW-0413">Isomerase</keyword>
<evidence type="ECO:0000256" key="5">
    <source>
        <dbReference type="PROSITE-ProRule" id="PRU00278"/>
    </source>
</evidence>
<sequence>MKTDSEILSVNGVAIDAQAIALELPAHDGEADPGHAARRALVVRELLAQRARAKGLLAQGADIDDDVIDQLLDMECPTPEPTDEECLRYFSANTARFRSPDLVHARHILFALTDGVAMSLLRAQAEQALQDLRSHPDRFDEMARTLSNCPSGQLGGNLGQLSRGETLPEFDAALFEAPRRGLLPDLVRTRHGFHIVLVERRIEGGPLPFDAVRARIARYLSEHVRQKSIQQYLNLLISSAELEGIDLNARPGLLQQ</sequence>
<dbReference type="InterPro" id="IPR000297">
    <property type="entry name" value="PPIase_PpiC"/>
</dbReference>
<evidence type="ECO:0000256" key="4">
    <source>
        <dbReference type="ARBA" id="ARBA00023110"/>
    </source>
</evidence>
<dbReference type="PANTHER" id="PTHR47245:SF2">
    <property type="entry name" value="PEPTIDYL-PROLYL CIS-TRANS ISOMERASE HP_0175-RELATED"/>
    <property type="match status" value="1"/>
</dbReference>
<dbReference type="GO" id="GO:0003755">
    <property type="term" value="F:peptidyl-prolyl cis-trans isomerase activity"/>
    <property type="evidence" value="ECO:0007669"/>
    <property type="project" value="UniProtKB-KW"/>
</dbReference>
<dbReference type="PANTHER" id="PTHR47245">
    <property type="entry name" value="PEPTIDYLPROLYL ISOMERASE"/>
    <property type="match status" value="1"/>
</dbReference>
<evidence type="ECO:0000256" key="3">
    <source>
        <dbReference type="ARBA" id="ARBA00013194"/>
    </source>
</evidence>
<evidence type="ECO:0000313" key="7">
    <source>
        <dbReference type="EMBL" id="NYT35866.1"/>
    </source>
</evidence>
<keyword evidence="8" id="KW-1185">Reference proteome</keyword>
<dbReference type="OrthoDB" id="9769613at2"/>
<dbReference type="Gene3D" id="3.10.50.40">
    <property type="match status" value="1"/>
</dbReference>
<accession>A0A853FCS3</accession>
<dbReference type="PROSITE" id="PS50198">
    <property type="entry name" value="PPIC_PPIASE_2"/>
    <property type="match status" value="1"/>
</dbReference>
<reference evidence="7 8" key="1">
    <citation type="submission" date="2020-07" db="EMBL/GenBank/DDBJ databases">
        <title>Taxonomic revisions and descriptions of new bacterial species based on genomic comparisons in the high-G+C-content subgroup of the family Alcaligenaceae.</title>
        <authorList>
            <person name="Szabo A."/>
            <person name="Felfoldi T."/>
        </authorList>
    </citation>
    <scope>NUCLEOTIDE SEQUENCE [LARGE SCALE GENOMIC DNA]</scope>
    <source>
        <strain evidence="7 8">DSM 25264</strain>
    </source>
</reference>
<dbReference type="InterPro" id="IPR046357">
    <property type="entry name" value="PPIase_dom_sf"/>
</dbReference>
<keyword evidence="4 5" id="KW-0697">Rotamase</keyword>
<comment type="caution">
    <text evidence="7">The sequence shown here is derived from an EMBL/GenBank/DDBJ whole genome shotgun (WGS) entry which is preliminary data.</text>
</comment>
<comment type="similarity">
    <text evidence="2">Belongs to the PpiC/parvulin rotamase family.</text>
</comment>
<protein>
    <recommendedName>
        <fullName evidence="3">peptidylprolyl isomerase</fullName>
        <ecNumber evidence="3">5.2.1.8</ecNumber>
    </recommendedName>
</protein>
<feature type="domain" description="PpiC" evidence="6">
    <location>
        <begin position="100"/>
        <end position="200"/>
    </location>
</feature>
<evidence type="ECO:0000259" key="6">
    <source>
        <dbReference type="PROSITE" id="PS50198"/>
    </source>
</evidence>
<dbReference type="InterPro" id="IPR050245">
    <property type="entry name" value="PrsA_foldase"/>
</dbReference>
<proteinExistence type="inferred from homology"/>
<dbReference type="InterPro" id="IPR027304">
    <property type="entry name" value="Trigger_fact/SurA_dom_sf"/>
</dbReference>
<evidence type="ECO:0000313" key="8">
    <source>
        <dbReference type="Proteomes" id="UP000580517"/>
    </source>
</evidence>
<dbReference type="SUPFAM" id="SSF54534">
    <property type="entry name" value="FKBP-like"/>
    <property type="match status" value="1"/>
</dbReference>
<gene>
    <name evidence="7" type="ORF">H0A68_03205</name>
</gene>
<dbReference type="Proteomes" id="UP000580517">
    <property type="component" value="Unassembled WGS sequence"/>
</dbReference>
<dbReference type="AlphaFoldDB" id="A0A853FCS3"/>
<dbReference type="EC" id="5.2.1.8" evidence="3"/>